<keyword evidence="1" id="KW-0456">Lyase</keyword>
<dbReference type="Pfam" id="PF17805">
    <property type="entry name" value="AsnC_trans_reg2"/>
    <property type="match status" value="1"/>
</dbReference>
<dbReference type="InterPro" id="IPR053953">
    <property type="entry name" value="NirdL-like_HTH"/>
</dbReference>
<sequence>MLESPVKPTMLSDLEKRVISAIQGDIPIVSRPYQALAEAIGIPEATFIAVLQGLTDRGVIRRFGATLRHQKSGYQANAMTAWQVPEDRIEAVGKIMASFRAVSHCYRRDPAEDWPYNLYTMIHGKSEDDCRATAREIADKSGVDTYQLLFSRRELKKISMTYFPDAAS</sequence>
<dbReference type="KEGG" id="dov:DSCO28_69090"/>
<evidence type="ECO:0000313" key="9">
    <source>
        <dbReference type="Proteomes" id="UP000425960"/>
    </source>
</evidence>
<feature type="domain" description="Siroheme decarboxylase NirL-like HTH" evidence="7">
    <location>
        <begin position="15"/>
        <end position="61"/>
    </location>
</feature>
<dbReference type="EC" id="4.1.1.111" evidence="4"/>
<dbReference type="GO" id="GO:0016829">
    <property type="term" value="F:lyase activity"/>
    <property type="evidence" value="ECO:0007669"/>
    <property type="project" value="UniProtKB-KW"/>
</dbReference>
<evidence type="ECO:0000259" key="6">
    <source>
        <dbReference type="Pfam" id="PF17805"/>
    </source>
</evidence>
<evidence type="ECO:0000256" key="4">
    <source>
        <dbReference type="ARBA" id="ARBA00023471"/>
    </source>
</evidence>
<proteinExistence type="inferred from homology"/>
<evidence type="ECO:0000256" key="1">
    <source>
        <dbReference type="ARBA" id="ARBA00023239"/>
    </source>
</evidence>
<evidence type="ECO:0000259" key="7">
    <source>
        <dbReference type="Pfam" id="PF22451"/>
    </source>
</evidence>
<comment type="pathway">
    <text evidence="2">Porphyrin-containing compound metabolism.</text>
</comment>
<evidence type="ECO:0000256" key="5">
    <source>
        <dbReference type="ARBA" id="ARBA00048470"/>
    </source>
</evidence>
<reference evidence="8 9" key="1">
    <citation type="submission" date="2019-11" db="EMBL/GenBank/DDBJ databases">
        <title>Comparative genomics of hydrocarbon-degrading Desulfosarcina strains.</title>
        <authorList>
            <person name="Watanabe M."/>
            <person name="Kojima H."/>
            <person name="Fukui M."/>
        </authorList>
    </citation>
    <scope>NUCLEOTIDE SEQUENCE [LARGE SCALE GENOMIC DNA]</scope>
    <source>
        <strain evidence="8 9">28bB2T</strain>
    </source>
</reference>
<dbReference type="Gene3D" id="3.30.70.3460">
    <property type="match status" value="1"/>
</dbReference>
<dbReference type="AlphaFoldDB" id="A0A5K8A1D1"/>
<evidence type="ECO:0000256" key="2">
    <source>
        <dbReference type="ARBA" id="ARBA00023444"/>
    </source>
</evidence>
<organism evidence="8 9">
    <name type="scientific">Desulfosarcina ovata subsp. sediminis</name>
    <dbReference type="NCBI Taxonomy" id="885957"/>
    <lineage>
        <taxon>Bacteria</taxon>
        <taxon>Pseudomonadati</taxon>
        <taxon>Thermodesulfobacteriota</taxon>
        <taxon>Desulfobacteria</taxon>
        <taxon>Desulfobacterales</taxon>
        <taxon>Desulfosarcinaceae</taxon>
        <taxon>Desulfosarcina</taxon>
    </lineage>
</organism>
<feature type="domain" description="Siroheme decarboxylase AsnC-like ligand binding" evidence="6">
    <location>
        <begin position="71"/>
        <end position="156"/>
    </location>
</feature>
<dbReference type="PANTHER" id="PTHR43413">
    <property type="entry name" value="TRANSCRIPTIONAL REGULATOR, ASNC FAMILY"/>
    <property type="match status" value="1"/>
</dbReference>
<dbReference type="PANTHER" id="PTHR43413:SF1">
    <property type="entry name" value="SIROHEME DECARBOXYLASE NIRL SUBUNIT"/>
    <property type="match status" value="1"/>
</dbReference>
<gene>
    <name evidence="8" type="ORF">DSCO28_69090</name>
</gene>
<dbReference type="InterPro" id="IPR050684">
    <property type="entry name" value="HTH-Siroheme_Decarb"/>
</dbReference>
<dbReference type="Proteomes" id="UP000425960">
    <property type="component" value="Chromosome"/>
</dbReference>
<dbReference type="Pfam" id="PF22451">
    <property type="entry name" value="NirdL-like_HTH"/>
    <property type="match status" value="1"/>
</dbReference>
<comment type="similarity">
    <text evidence="3">Belongs to the Ahb/Nir family.</text>
</comment>
<dbReference type="EMBL" id="AP021876">
    <property type="protein sequence ID" value="BBO86343.1"/>
    <property type="molecule type" value="Genomic_DNA"/>
</dbReference>
<name>A0A5K8A1D1_9BACT</name>
<accession>A0A5K8A1D1</accession>
<evidence type="ECO:0000256" key="3">
    <source>
        <dbReference type="ARBA" id="ARBA00023457"/>
    </source>
</evidence>
<protein>
    <recommendedName>
        <fullName evidence="4">siroheme decarboxylase</fullName>
        <ecNumber evidence="4">4.1.1.111</ecNumber>
    </recommendedName>
</protein>
<evidence type="ECO:0000313" key="8">
    <source>
        <dbReference type="EMBL" id="BBO86343.1"/>
    </source>
</evidence>
<dbReference type="InterPro" id="IPR040523">
    <property type="entry name" value="AsnC_trans_reg2"/>
</dbReference>
<comment type="catalytic activity">
    <reaction evidence="5">
        <text>siroheme + 2 H(+) = 12,18-didecarboxysiroheme + 2 CO2</text>
        <dbReference type="Rhea" id="RHEA:19093"/>
        <dbReference type="ChEBI" id="CHEBI:15378"/>
        <dbReference type="ChEBI" id="CHEBI:16526"/>
        <dbReference type="ChEBI" id="CHEBI:60052"/>
        <dbReference type="ChEBI" id="CHEBI:140497"/>
        <dbReference type="EC" id="4.1.1.111"/>
    </reaction>
</comment>